<gene>
    <name evidence="4" type="ORF">ACFOUV_18320</name>
</gene>
<evidence type="ECO:0000259" key="2">
    <source>
        <dbReference type="Pfam" id="PF01370"/>
    </source>
</evidence>
<dbReference type="RefSeq" id="WP_379498225.1">
    <property type="nucleotide sequence ID" value="NZ_JBHSAO010000018.1"/>
</dbReference>
<dbReference type="Pfam" id="PF08338">
    <property type="entry name" value="DUF1731"/>
    <property type="match status" value="1"/>
</dbReference>
<dbReference type="EMBL" id="JBHSAO010000018">
    <property type="protein sequence ID" value="MFC4025739.1"/>
    <property type="molecule type" value="Genomic_DNA"/>
</dbReference>
<organism evidence="4 5">
    <name type="scientific">Oceanobacillus longus</name>
    <dbReference type="NCBI Taxonomy" id="930120"/>
    <lineage>
        <taxon>Bacteria</taxon>
        <taxon>Bacillati</taxon>
        <taxon>Bacillota</taxon>
        <taxon>Bacilli</taxon>
        <taxon>Bacillales</taxon>
        <taxon>Bacillaceae</taxon>
        <taxon>Oceanobacillus</taxon>
    </lineage>
</organism>
<proteinExistence type="inferred from homology"/>
<dbReference type="SUPFAM" id="SSF51735">
    <property type="entry name" value="NAD(P)-binding Rossmann-fold domains"/>
    <property type="match status" value="1"/>
</dbReference>
<dbReference type="Proteomes" id="UP001595772">
    <property type="component" value="Unassembled WGS sequence"/>
</dbReference>
<evidence type="ECO:0000256" key="1">
    <source>
        <dbReference type="ARBA" id="ARBA00009353"/>
    </source>
</evidence>
<dbReference type="InterPro" id="IPR001509">
    <property type="entry name" value="Epimerase_deHydtase"/>
</dbReference>
<dbReference type="PANTHER" id="PTHR11092">
    <property type="entry name" value="SUGAR NUCLEOTIDE EPIMERASE RELATED"/>
    <property type="match status" value="1"/>
</dbReference>
<feature type="domain" description="NAD-dependent epimerase/dehydratase" evidence="2">
    <location>
        <begin position="4"/>
        <end position="219"/>
    </location>
</feature>
<dbReference type="PANTHER" id="PTHR11092:SF0">
    <property type="entry name" value="EPIMERASE FAMILY PROTEIN SDR39U1"/>
    <property type="match status" value="1"/>
</dbReference>
<dbReference type="InterPro" id="IPR013549">
    <property type="entry name" value="DUF1731"/>
</dbReference>
<evidence type="ECO:0000259" key="3">
    <source>
        <dbReference type="Pfam" id="PF08338"/>
    </source>
</evidence>
<comment type="similarity">
    <text evidence="1">Belongs to the NAD(P)-dependent epimerase/dehydratase family. SDR39U1 subfamily.</text>
</comment>
<accession>A0ABV8H5Y4</accession>
<evidence type="ECO:0000313" key="5">
    <source>
        <dbReference type="Proteomes" id="UP001595772"/>
    </source>
</evidence>
<name>A0ABV8H5Y4_9BACI</name>
<feature type="domain" description="DUF1731" evidence="3">
    <location>
        <begin position="248"/>
        <end position="293"/>
    </location>
</feature>
<reference evidence="5" key="1">
    <citation type="journal article" date="2019" name="Int. J. Syst. Evol. Microbiol.">
        <title>The Global Catalogue of Microorganisms (GCM) 10K type strain sequencing project: providing services to taxonomists for standard genome sequencing and annotation.</title>
        <authorList>
            <consortium name="The Broad Institute Genomics Platform"/>
            <consortium name="The Broad Institute Genome Sequencing Center for Infectious Disease"/>
            <person name="Wu L."/>
            <person name="Ma J."/>
        </authorList>
    </citation>
    <scope>NUCLEOTIDE SEQUENCE [LARGE SCALE GENOMIC DNA]</scope>
    <source>
        <strain evidence="5">IBRC-M 10703</strain>
    </source>
</reference>
<dbReference type="Gene3D" id="3.40.50.720">
    <property type="entry name" value="NAD(P)-binding Rossmann-like Domain"/>
    <property type="match status" value="1"/>
</dbReference>
<dbReference type="CDD" id="cd05242">
    <property type="entry name" value="SDR_a8"/>
    <property type="match status" value="1"/>
</dbReference>
<protein>
    <submittedName>
        <fullName evidence="4">TIGR01777 family oxidoreductase</fullName>
    </submittedName>
</protein>
<evidence type="ECO:0000313" key="4">
    <source>
        <dbReference type="EMBL" id="MFC4025739.1"/>
    </source>
</evidence>
<comment type="caution">
    <text evidence="4">The sequence shown here is derived from an EMBL/GenBank/DDBJ whole genome shotgun (WGS) entry which is preliminary data.</text>
</comment>
<dbReference type="InterPro" id="IPR036291">
    <property type="entry name" value="NAD(P)-bd_dom_sf"/>
</dbReference>
<sequence length="299" mass="33561">MNFLISGGTGFIGKYISKSLHEKGHHTYILTRSPKTNMNTDNTTYINYNYPAEELPIMEAVINLAGESLFGYWSSKKKNEIINSRLEATNHIIDMIKNMKTKPNVFISGSAVGFYGISEDLIFTESTTEVGKDFLSEVTVKWEEAAQQAERLGIRTVYARFGIVLGDEGSLPLMSLPVKMFAGGKIGSGEQWMSWVHVEDAVKLIAYCLFHSELKGPVNITAPNPKRNKEFMKILSKSLKRPYWFRTPSTLIHATIGEMGQLITKGQYVLPQKALENGFEFTYPELKDALGEIAKSQKK</sequence>
<dbReference type="Pfam" id="PF01370">
    <property type="entry name" value="Epimerase"/>
    <property type="match status" value="1"/>
</dbReference>
<dbReference type="InterPro" id="IPR010099">
    <property type="entry name" value="SDR39U1"/>
</dbReference>
<dbReference type="NCBIfam" id="TIGR01777">
    <property type="entry name" value="yfcH"/>
    <property type="match status" value="1"/>
</dbReference>
<keyword evidence="5" id="KW-1185">Reference proteome</keyword>